<evidence type="ECO:0000256" key="3">
    <source>
        <dbReference type="ARBA" id="ARBA00022741"/>
    </source>
</evidence>
<feature type="region of interest" description="Disordered" evidence="6">
    <location>
        <begin position="154"/>
        <end position="253"/>
    </location>
</feature>
<evidence type="ECO:0000256" key="1">
    <source>
        <dbReference type="ARBA" id="ARBA00012486"/>
    </source>
</evidence>
<dbReference type="PANTHER" id="PTHR24068">
    <property type="entry name" value="UBIQUITIN-CONJUGATING ENZYME E2"/>
    <property type="match status" value="1"/>
</dbReference>
<dbReference type="Gene3D" id="3.10.110.10">
    <property type="entry name" value="Ubiquitin Conjugating Enzyme"/>
    <property type="match status" value="1"/>
</dbReference>
<name>A0AAD4L609_9AGAM</name>
<evidence type="ECO:0000256" key="5">
    <source>
        <dbReference type="ARBA" id="ARBA00022840"/>
    </source>
</evidence>
<dbReference type="EMBL" id="JAKELL010000253">
    <property type="protein sequence ID" value="KAH8978054.1"/>
    <property type="molecule type" value="Genomic_DNA"/>
</dbReference>
<evidence type="ECO:0000313" key="9">
    <source>
        <dbReference type="EMBL" id="KAH8996194.1"/>
    </source>
</evidence>
<sequence>MSTTRFSGTTLKRIHREIADLKKEDLGGISVGPISADKPFLWKARIPGPEGSIYEGGVFTVEITLGHDYPFSAPKVLFLTRIYHMNISEKGNVCIDILKNNWSPALSIFKVVLSLSSLLTDPNPSDPLVPSIATEFLRKRPTHDQTARRWTELYAKPTPPPSPPSAVSSNPPSVAGTTTSGTTTRASAKGKGRASAQSAGPEEQATGVDLTGDGIEAVSLPTRGTKRRREVHASDSVIDLSEEVEASSTRGGKRRHVEMLGDVIVIED</sequence>
<accession>A0AAD4L609</accession>
<feature type="compositionally biased region" description="Low complexity" evidence="6">
    <location>
        <begin position="165"/>
        <end position="189"/>
    </location>
</feature>
<keyword evidence="10" id="KW-1185">Reference proteome</keyword>
<protein>
    <recommendedName>
        <fullName evidence="1">E2 ubiquitin-conjugating enzyme</fullName>
        <ecNumber evidence="1">2.3.2.23</ecNumber>
    </recommendedName>
</protein>
<evidence type="ECO:0000256" key="4">
    <source>
        <dbReference type="ARBA" id="ARBA00022786"/>
    </source>
</evidence>
<dbReference type="SMART" id="SM00212">
    <property type="entry name" value="UBCc"/>
    <property type="match status" value="1"/>
</dbReference>
<dbReference type="InterPro" id="IPR000608">
    <property type="entry name" value="UBC"/>
</dbReference>
<dbReference type="Proteomes" id="UP001201163">
    <property type="component" value="Unassembled WGS sequence"/>
</dbReference>
<dbReference type="Pfam" id="PF00179">
    <property type="entry name" value="UQ_con"/>
    <property type="match status" value="1"/>
</dbReference>
<dbReference type="AlphaFoldDB" id="A0AAD4L609"/>
<evidence type="ECO:0000256" key="2">
    <source>
        <dbReference type="ARBA" id="ARBA00022679"/>
    </source>
</evidence>
<gene>
    <name evidence="9" type="ORF">EDB92DRAFT_1942540</name>
    <name evidence="8" type="ORF">EDB92DRAFT_1957052</name>
</gene>
<dbReference type="GO" id="GO:0061631">
    <property type="term" value="F:ubiquitin conjugating enzyme activity"/>
    <property type="evidence" value="ECO:0007669"/>
    <property type="project" value="UniProtKB-EC"/>
</dbReference>
<dbReference type="FunFam" id="3.10.110.10:FF:000060">
    <property type="entry name" value="Ubiquitin conjugating enzyme (UbcB)"/>
    <property type="match status" value="1"/>
</dbReference>
<keyword evidence="4" id="KW-0833">Ubl conjugation pathway</keyword>
<feature type="domain" description="UBC core" evidence="7">
    <location>
        <begin position="9"/>
        <end position="156"/>
    </location>
</feature>
<dbReference type="EC" id="2.3.2.23" evidence="1"/>
<evidence type="ECO:0000313" key="10">
    <source>
        <dbReference type="Proteomes" id="UP001201163"/>
    </source>
</evidence>
<keyword evidence="2" id="KW-0808">Transferase</keyword>
<dbReference type="SUPFAM" id="SSF54495">
    <property type="entry name" value="UBC-like"/>
    <property type="match status" value="1"/>
</dbReference>
<reference evidence="8" key="1">
    <citation type="submission" date="2022-01" db="EMBL/GenBank/DDBJ databases">
        <title>Comparative genomics reveals a dynamic genome evolution in the ectomycorrhizal milk-cap (Lactarius) mushrooms.</title>
        <authorList>
            <consortium name="DOE Joint Genome Institute"/>
            <person name="Lebreton A."/>
            <person name="Tang N."/>
            <person name="Kuo A."/>
            <person name="LaButti K."/>
            <person name="Drula E."/>
            <person name="Barry K."/>
            <person name="Clum A."/>
            <person name="Lipzen A."/>
            <person name="Mousain D."/>
            <person name="Ng V."/>
            <person name="Wang R."/>
            <person name="Wang X."/>
            <person name="Dai Y."/>
            <person name="Henrissat B."/>
            <person name="Grigoriev I.V."/>
            <person name="Guerin-Laguette A."/>
            <person name="Yu F."/>
            <person name="Martin F.M."/>
        </authorList>
    </citation>
    <scope>NUCLEOTIDE SEQUENCE</scope>
    <source>
        <strain evidence="8">QP</strain>
    </source>
</reference>
<evidence type="ECO:0000256" key="6">
    <source>
        <dbReference type="SAM" id="MobiDB-lite"/>
    </source>
</evidence>
<evidence type="ECO:0000313" key="8">
    <source>
        <dbReference type="EMBL" id="KAH8978054.1"/>
    </source>
</evidence>
<keyword evidence="5" id="KW-0067">ATP-binding</keyword>
<dbReference type="GO" id="GO:0005524">
    <property type="term" value="F:ATP binding"/>
    <property type="evidence" value="ECO:0007669"/>
    <property type="project" value="UniProtKB-KW"/>
</dbReference>
<comment type="caution">
    <text evidence="8">The sequence shown here is derived from an EMBL/GenBank/DDBJ whole genome shotgun (WGS) entry which is preliminary data.</text>
</comment>
<dbReference type="InterPro" id="IPR016135">
    <property type="entry name" value="UBQ-conjugating_enzyme/RWD"/>
</dbReference>
<organism evidence="8 10">
    <name type="scientific">Lactarius akahatsu</name>
    <dbReference type="NCBI Taxonomy" id="416441"/>
    <lineage>
        <taxon>Eukaryota</taxon>
        <taxon>Fungi</taxon>
        <taxon>Dikarya</taxon>
        <taxon>Basidiomycota</taxon>
        <taxon>Agaricomycotina</taxon>
        <taxon>Agaricomycetes</taxon>
        <taxon>Russulales</taxon>
        <taxon>Russulaceae</taxon>
        <taxon>Lactarius</taxon>
    </lineage>
</organism>
<evidence type="ECO:0000259" key="7">
    <source>
        <dbReference type="PROSITE" id="PS50127"/>
    </source>
</evidence>
<dbReference type="PROSITE" id="PS50127">
    <property type="entry name" value="UBC_2"/>
    <property type="match status" value="1"/>
</dbReference>
<proteinExistence type="predicted"/>
<keyword evidence="3" id="KW-0547">Nucleotide-binding</keyword>
<dbReference type="EMBL" id="JAKELL010000009">
    <property type="protein sequence ID" value="KAH8996194.1"/>
    <property type="molecule type" value="Genomic_DNA"/>
</dbReference>